<keyword evidence="3" id="KW-1185">Reference proteome</keyword>
<dbReference type="Gene3D" id="2.50.20.10">
    <property type="entry name" value="Lipoprotein localisation LolA/LolB/LppX"/>
    <property type="match status" value="1"/>
</dbReference>
<name>A0ABT7XJF5_9NEIS</name>
<evidence type="ECO:0000256" key="1">
    <source>
        <dbReference type="SAM" id="SignalP"/>
    </source>
</evidence>
<dbReference type="EMBL" id="JAUEDK010000004">
    <property type="protein sequence ID" value="MDN0073919.1"/>
    <property type="molecule type" value="Genomic_DNA"/>
</dbReference>
<dbReference type="RefSeq" id="WP_289828468.1">
    <property type="nucleotide sequence ID" value="NZ_JAUEDK010000004.1"/>
</dbReference>
<comment type="caution">
    <text evidence="2">The sequence shown here is derived from an EMBL/GenBank/DDBJ whole genome shotgun (WGS) entry which is preliminary data.</text>
</comment>
<sequence length="459" mass="51650">MAMHRIPTLALVGVCLAAASASGWAKVSQAEADKLGKELTCIGAEKAGNKDGTIPAYSGKWLGVPPGLGYKGTGTPLPDPYASEKPLFVITAQNMAQYGERLTPGMKALLKKYPDSYNIPVYPSHRDFRYAEWVCKTAKENALVGELQDEGMGVDALTGAPAFPIPKSGLELLWNSLLPVRAWKEQAVYDQAVVYPKGNIAWGRVKYDILAPVNDPTEKQRPHTTNVLSSYFLTSVLLPERQAGEIYVGKESNNFKTTPRDTWSYNPGTRRVRQAPQFGFDMPFGPGGFRTVDDDRLFNGSPERYNWRIVGKREYYIPYDAYRFDDPSRKYADILKPGHADPDAMRYELHRVWVLEATLKQGYRHQYAKRVMYLDEDTYHMVMADNYDARGQLWRVAQQNYVYAYDMKAFQARTALFYDLVSGAYLADRLSNQQNAPSLNAANFTADHFTPDAARRAGR</sequence>
<accession>A0ABT7XJF5</accession>
<evidence type="ECO:0000313" key="3">
    <source>
        <dbReference type="Proteomes" id="UP001168540"/>
    </source>
</evidence>
<dbReference type="Pfam" id="PF07044">
    <property type="entry name" value="DUF1329"/>
    <property type="match status" value="1"/>
</dbReference>
<dbReference type="CDD" id="cd16329">
    <property type="entry name" value="LolA_like"/>
    <property type="match status" value="1"/>
</dbReference>
<keyword evidence="1" id="KW-0732">Signal</keyword>
<evidence type="ECO:0000313" key="2">
    <source>
        <dbReference type="EMBL" id="MDN0073919.1"/>
    </source>
</evidence>
<feature type="chain" id="PRO_5046627292" evidence="1">
    <location>
        <begin position="26"/>
        <end position="459"/>
    </location>
</feature>
<reference evidence="2" key="1">
    <citation type="submission" date="2023-06" db="EMBL/GenBank/DDBJ databases">
        <authorList>
            <person name="Zhang S."/>
        </authorList>
    </citation>
    <scope>NUCLEOTIDE SEQUENCE</scope>
    <source>
        <strain evidence="2">SG2303</strain>
    </source>
</reference>
<protein>
    <submittedName>
        <fullName evidence="2">DUF1329 domain-containing protein</fullName>
    </submittedName>
</protein>
<proteinExistence type="predicted"/>
<dbReference type="Proteomes" id="UP001168540">
    <property type="component" value="Unassembled WGS sequence"/>
</dbReference>
<gene>
    <name evidence="2" type="ORF">QU481_03305</name>
</gene>
<organism evidence="2 3">
    <name type="scientific">Crenobacter oryzisoli</name>
    <dbReference type="NCBI Taxonomy" id="3056844"/>
    <lineage>
        <taxon>Bacteria</taxon>
        <taxon>Pseudomonadati</taxon>
        <taxon>Pseudomonadota</taxon>
        <taxon>Betaproteobacteria</taxon>
        <taxon>Neisseriales</taxon>
        <taxon>Neisseriaceae</taxon>
        <taxon>Crenobacter</taxon>
    </lineage>
</organism>
<dbReference type="InterPro" id="IPR010752">
    <property type="entry name" value="DUF1329"/>
</dbReference>
<feature type="signal peptide" evidence="1">
    <location>
        <begin position="1"/>
        <end position="25"/>
    </location>
</feature>